<dbReference type="AlphaFoldDB" id="A0A9P7ABN8"/>
<protein>
    <submittedName>
        <fullName evidence="1">Uncharacterized protein</fullName>
    </submittedName>
</protein>
<dbReference type="Proteomes" id="UP000719766">
    <property type="component" value="Unassembled WGS sequence"/>
</dbReference>
<dbReference type="EMBL" id="JABBWE010000097">
    <property type="protein sequence ID" value="KAG1786143.1"/>
    <property type="molecule type" value="Genomic_DNA"/>
</dbReference>
<gene>
    <name evidence="1" type="ORF">HD556DRAFT_1313696</name>
</gene>
<name>A0A9P7ABN8_9AGAM</name>
<comment type="caution">
    <text evidence="1">The sequence shown here is derived from an EMBL/GenBank/DDBJ whole genome shotgun (WGS) entry which is preliminary data.</text>
</comment>
<accession>A0A9P7ABN8</accession>
<evidence type="ECO:0000313" key="1">
    <source>
        <dbReference type="EMBL" id="KAG1786143.1"/>
    </source>
</evidence>
<dbReference type="GeneID" id="64594607"/>
<reference evidence="1" key="1">
    <citation type="journal article" date="2020" name="New Phytol.">
        <title>Comparative genomics reveals dynamic genome evolution in host specialist ectomycorrhizal fungi.</title>
        <authorList>
            <person name="Lofgren L.A."/>
            <person name="Nguyen N.H."/>
            <person name="Vilgalys R."/>
            <person name="Ruytinx J."/>
            <person name="Liao H.L."/>
            <person name="Branco S."/>
            <person name="Kuo A."/>
            <person name="LaButti K."/>
            <person name="Lipzen A."/>
            <person name="Andreopoulos W."/>
            <person name="Pangilinan J."/>
            <person name="Riley R."/>
            <person name="Hundley H."/>
            <person name="Na H."/>
            <person name="Barry K."/>
            <person name="Grigoriev I.V."/>
            <person name="Stajich J.E."/>
            <person name="Kennedy P.G."/>
        </authorList>
    </citation>
    <scope>NUCLEOTIDE SEQUENCE</scope>
    <source>
        <strain evidence="1">S12</strain>
    </source>
</reference>
<evidence type="ECO:0000313" key="2">
    <source>
        <dbReference type="Proteomes" id="UP000719766"/>
    </source>
</evidence>
<dbReference type="OrthoDB" id="2682637at2759"/>
<proteinExistence type="predicted"/>
<sequence length="165" mass="19051">MSLVILHLGQRSSGLKLEFPVRQLIPIRADTHCFAYSELQRLPCITFPVSIGSQTVKICRKTLYDSNVITKIYKLVNGEEQIDIIVTHWDCAIAPILQFHSTVVMSYIKADSIVIMYPEWIYDGKPESFVHSRLYMEGKTNTRTIEALMKYTERGFKLYAEPFKL</sequence>
<keyword evidence="2" id="KW-1185">Reference proteome</keyword>
<dbReference type="RefSeq" id="XP_041153613.1">
    <property type="nucleotide sequence ID" value="XM_041300843.1"/>
</dbReference>
<organism evidence="1 2">
    <name type="scientific">Suillus plorans</name>
    <dbReference type="NCBI Taxonomy" id="116603"/>
    <lineage>
        <taxon>Eukaryota</taxon>
        <taxon>Fungi</taxon>
        <taxon>Dikarya</taxon>
        <taxon>Basidiomycota</taxon>
        <taxon>Agaricomycotina</taxon>
        <taxon>Agaricomycetes</taxon>
        <taxon>Agaricomycetidae</taxon>
        <taxon>Boletales</taxon>
        <taxon>Suillineae</taxon>
        <taxon>Suillaceae</taxon>
        <taxon>Suillus</taxon>
    </lineage>
</organism>